<evidence type="ECO:0000256" key="6">
    <source>
        <dbReference type="ARBA" id="ARBA00031853"/>
    </source>
</evidence>
<protein>
    <recommendedName>
        <fullName evidence="6">Protein CopB</fullName>
    </recommendedName>
</protein>
<evidence type="ECO:0000256" key="2">
    <source>
        <dbReference type="ARBA" id="ARBA00022689"/>
    </source>
</evidence>
<keyword evidence="5" id="KW-0804">Transcription</keyword>
<dbReference type="Pfam" id="PF10723">
    <property type="entry name" value="RepB-RCR_reg"/>
    <property type="match status" value="1"/>
</dbReference>
<reference evidence="8 9" key="1">
    <citation type="submission" date="2019-12" db="EMBL/GenBank/DDBJ databases">
        <title>complete genome sequences of Aeromonas veronii str. WP3-W19-ESBL-03 isolated from wastewater treatment plant effluent.</title>
        <authorList>
            <person name="Sekizuka T."/>
            <person name="Itokawa K."/>
            <person name="Yatsu K."/>
            <person name="Inamine Y."/>
            <person name="Kuroda M."/>
        </authorList>
    </citation>
    <scope>NUCLEOTIDE SEQUENCE [LARGE SCALE GENOMIC DNA]</scope>
    <source>
        <strain evidence="8 9">WP3-W19-ESBL-03</strain>
    </source>
</reference>
<sequence>MRDNKAENGTSQEHMNQEMTEREEQEAAPQNNAERQRQHVKRKQETHTRLQCWISNRHAERLAALGIHLEDSQASLVEQAIDLLYQHELGREPLFENRVSTQVEESVE</sequence>
<organism evidence="8 9">
    <name type="scientific">Aeromonas veronii</name>
    <dbReference type="NCBI Taxonomy" id="654"/>
    <lineage>
        <taxon>Bacteria</taxon>
        <taxon>Pseudomonadati</taxon>
        <taxon>Pseudomonadota</taxon>
        <taxon>Gammaproteobacteria</taxon>
        <taxon>Aeromonadales</taxon>
        <taxon>Aeromonadaceae</taxon>
        <taxon>Aeromonas</taxon>
    </lineage>
</organism>
<keyword evidence="2" id="KW-0615">Plasmid copy control</keyword>
<feature type="region of interest" description="Disordered" evidence="7">
    <location>
        <begin position="1"/>
        <end position="50"/>
    </location>
</feature>
<accession>A0A6S5BRM3</accession>
<name>A0A6S5BRM3_AERVE</name>
<evidence type="ECO:0000313" key="8">
    <source>
        <dbReference type="EMBL" id="BBR39647.1"/>
    </source>
</evidence>
<evidence type="ECO:0000313" key="9">
    <source>
        <dbReference type="Proteomes" id="UP000515442"/>
    </source>
</evidence>
<dbReference type="Proteomes" id="UP000515442">
    <property type="component" value="Chromosome"/>
</dbReference>
<dbReference type="EMBL" id="AP022038">
    <property type="protein sequence ID" value="BBR39647.1"/>
    <property type="molecule type" value="Genomic_DNA"/>
</dbReference>
<dbReference type="GO" id="GO:0003677">
    <property type="term" value="F:DNA binding"/>
    <property type="evidence" value="ECO:0007669"/>
    <property type="project" value="UniProtKB-KW"/>
</dbReference>
<keyword evidence="1" id="KW-0678">Repressor</keyword>
<evidence type="ECO:0000256" key="5">
    <source>
        <dbReference type="ARBA" id="ARBA00023163"/>
    </source>
</evidence>
<gene>
    <name evidence="8" type="ORF">WP3W19E03_21720</name>
</gene>
<keyword evidence="4" id="KW-0238">DNA-binding</keyword>
<dbReference type="InterPro" id="IPR019661">
    <property type="entry name" value="RepA2"/>
</dbReference>
<evidence type="ECO:0000256" key="1">
    <source>
        <dbReference type="ARBA" id="ARBA00022491"/>
    </source>
</evidence>
<evidence type="ECO:0000256" key="4">
    <source>
        <dbReference type="ARBA" id="ARBA00023125"/>
    </source>
</evidence>
<proteinExistence type="predicted"/>
<dbReference type="AlphaFoldDB" id="A0A6S5BRM3"/>
<dbReference type="GO" id="GO:0006276">
    <property type="term" value="P:plasmid maintenance"/>
    <property type="evidence" value="ECO:0007669"/>
    <property type="project" value="UniProtKB-KW"/>
</dbReference>
<keyword evidence="3" id="KW-0805">Transcription regulation</keyword>
<evidence type="ECO:0000256" key="7">
    <source>
        <dbReference type="SAM" id="MobiDB-lite"/>
    </source>
</evidence>
<evidence type="ECO:0000256" key="3">
    <source>
        <dbReference type="ARBA" id="ARBA00023015"/>
    </source>
</evidence>